<dbReference type="Pfam" id="PF01733">
    <property type="entry name" value="Nucleoside_tran"/>
    <property type="match status" value="1"/>
</dbReference>
<dbReference type="GO" id="GO:0005886">
    <property type="term" value="C:plasma membrane"/>
    <property type="evidence" value="ECO:0007669"/>
    <property type="project" value="TreeGrafter"/>
</dbReference>
<evidence type="ECO:0000256" key="3">
    <source>
        <dbReference type="ARBA" id="ARBA00022448"/>
    </source>
</evidence>
<feature type="transmembrane region" description="Helical" evidence="7">
    <location>
        <begin position="446"/>
        <end position="466"/>
    </location>
</feature>
<accession>A0A8B8FNM8</accession>
<dbReference type="AlphaFoldDB" id="A0A8B8FNM8"/>
<evidence type="ECO:0000313" key="9">
    <source>
        <dbReference type="RefSeq" id="XP_025412542.1"/>
    </source>
</evidence>
<evidence type="ECO:0000313" key="10">
    <source>
        <dbReference type="RefSeq" id="XP_025412543.1"/>
    </source>
</evidence>
<dbReference type="RefSeq" id="XP_025412543.1">
    <property type="nucleotide sequence ID" value="XM_025556758.1"/>
</dbReference>
<comment type="similarity">
    <text evidence="2">Belongs to the SLC29A/ENT transporter (TC 2.A.57) family.</text>
</comment>
<dbReference type="InterPro" id="IPR036259">
    <property type="entry name" value="MFS_trans_sf"/>
</dbReference>
<dbReference type="InterPro" id="IPR002259">
    <property type="entry name" value="Eqnu_transpt"/>
</dbReference>
<evidence type="ECO:0000256" key="1">
    <source>
        <dbReference type="ARBA" id="ARBA00004141"/>
    </source>
</evidence>
<evidence type="ECO:0000256" key="6">
    <source>
        <dbReference type="ARBA" id="ARBA00023136"/>
    </source>
</evidence>
<evidence type="ECO:0000313" key="8">
    <source>
        <dbReference type="Proteomes" id="UP000694846"/>
    </source>
</evidence>
<evidence type="ECO:0000256" key="4">
    <source>
        <dbReference type="ARBA" id="ARBA00022692"/>
    </source>
</evidence>
<feature type="transmembrane region" description="Helical" evidence="7">
    <location>
        <begin position="106"/>
        <end position="127"/>
    </location>
</feature>
<feature type="transmembrane region" description="Helical" evidence="7">
    <location>
        <begin position="205"/>
        <end position="227"/>
    </location>
</feature>
<organism evidence="8 11">
    <name type="scientific">Sipha flava</name>
    <name type="common">yellow sugarcane aphid</name>
    <dbReference type="NCBI Taxonomy" id="143950"/>
    <lineage>
        <taxon>Eukaryota</taxon>
        <taxon>Metazoa</taxon>
        <taxon>Ecdysozoa</taxon>
        <taxon>Arthropoda</taxon>
        <taxon>Hexapoda</taxon>
        <taxon>Insecta</taxon>
        <taxon>Pterygota</taxon>
        <taxon>Neoptera</taxon>
        <taxon>Paraneoptera</taxon>
        <taxon>Hemiptera</taxon>
        <taxon>Sternorrhyncha</taxon>
        <taxon>Aphidomorpha</taxon>
        <taxon>Aphidoidea</taxon>
        <taxon>Aphididae</taxon>
        <taxon>Sipha</taxon>
    </lineage>
</organism>
<keyword evidence="4 7" id="KW-0812">Transmembrane</keyword>
<feature type="transmembrane region" description="Helical" evidence="7">
    <location>
        <begin position="139"/>
        <end position="159"/>
    </location>
</feature>
<dbReference type="GeneID" id="112685007"/>
<dbReference type="RefSeq" id="XP_025412542.1">
    <property type="nucleotide sequence ID" value="XM_025556757.1"/>
</dbReference>
<evidence type="ECO:0000313" key="11">
    <source>
        <dbReference type="RefSeq" id="XP_025412544.1"/>
    </source>
</evidence>
<keyword evidence="6 7" id="KW-0472">Membrane</keyword>
<sequence length="469" mass="53161">MDQHNPLVFGATVNNGLYEFPEVLDKNVDDIIVNECDAIPSKPPDRYYFGLLIFYVLGTCLLLPWYFFITANDYWMYKLRTLPNDTQINFFFLNKDDHHTKLQANFTSFLTIAASVPSTLTLLFNTYLAKKISINFRMISSLMLMLILFIVTTVLVHLNSDTWQILFYAITLGTVILLNIGSSIMQGAVFSLVSFFDSYYMTATVSGQALGGIVAALAQILALWWGASSVHSAFVYFLFADLFILFSLVLYAILVKTDIYKYYVQDIPASTWIRHSSSTQYSLLDSDQVSVVNNYDVLKKIWKLGLSICYNFLITMSVYPAVTVLITSLNKEHNAWTSIYFLPVIAYLLFSTCDFFGRIMSNFMKLPIDSIWPSVILSFMRTIFIPLIMLCNANPRHNLPILINNDQWYAVIISVFGFTNGIVSNITMTSIPYFVDKHEQEVASSLMITFLGIGISTGSLISFAMVNLL</sequence>
<name>A0A8B8FNM8_9HEMI</name>
<feature type="transmembrane region" description="Helical" evidence="7">
    <location>
        <begin position="371"/>
        <end position="389"/>
    </location>
</feature>
<dbReference type="SUPFAM" id="SSF103473">
    <property type="entry name" value="MFS general substrate transporter"/>
    <property type="match status" value="1"/>
</dbReference>
<evidence type="ECO:0000256" key="2">
    <source>
        <dbReference type="ARBA" id="ARBA00007965"/>
    </source>
</evidence>
<feature type="transmembrane region" description="Helical" evidence="7">
    <location>
        <begin position="339"/>
        <end position="359"/>
    </location>
</feature>
<feature type="transmembrane region" description="Helical" evidence="7">
    <location>
        <begin position="308"/>
        <end position="327"/>
    </location>
</feature>
<comment type="subcellular location">
    <subcellularLocation>
        <location evidence="1">Membrane</location>
        <topology evidence="1">Multi-pass membrane protein</topology>
    </subcellularLocation>
</comment>
<reference evidence="9 10" key="1">
    <citation type="submission" date="2025-04" db="UniProtKB">
        <authorList>
            <consortium name="RefSeq"/>
        </authorList>
    </citation>
    <scope>IDENTIFICATION</scope>
    <source>
        <tissue evidence="9 10">Whole body</tissue>
    </source>
</reference>
<proteinExistence type="inferred from homology"/>
<dbReference type="OrthoDB" id="46396at2759"/>
<dbReference type="Proteomes" id="UP000694846">
    <property type="component" value="Unplaced"/>
</dbReference>
<feature type="transmembrane region" description="Helical" evidence="7">
    <location>
        <begin position="165"/>
        <end position="193"/>
    </location>
</feature>
<keyword evidence="5 7" id="KW-1133">Transmembrane helix</keyword>
<dbReference type="PANTHER" id="PTHR10332:SF88">
    <property type="entry name" value="EQUILIBRATIVE NUCLEOSIDE TRANSPORTER 1, ISOFORM A"/>
    <property type="match status" value="1"/>
</dbReference>
<feature type="transmembrane region" description="Helical" evidence="7">
    <location>
        <begin position="47"/>
        <end position="69"/>
    </location>
</feature>
<feature type="transmembrane region" description="Helical" evidence="7">
    <location>
        <begin position="409"/>
        <end position="434"/>
    </location>
</feature>
<evidence type="ECO:0000256" key="5">
    <source>
        <dbReference type="ARBA" id="ARBA00022989"/>
    </source>
</evidence>
<dbReference type="GO" id="GO:0005337">
    <property type="term" value="F:nucleoside transmembrane transporter activity"/>
    <property type="evidence" value="ECO:0007669"/>
    <property type="project" value="InterPro"/>
</dbReference>
<keyword evidence="3" id="KW-0813">Transport</keyword>
<dbReference type="CTD" id="33207"/>
<keyword evidence="8" id="KW-1185">Reference proteome</keyword>
<evidence type="ECO:0000256" key="7">
    <source>
        <dbReference type="SAM" id="Phobius"/>
    </source>
</evidence>
<dbReference type="RefSeq" id="XP_025412544.1">
    <property type="nucleotide sequence ID" value="XM_025556759.1"/>
</dbReference>
<dbReference type="PANTHER" id="PTHR10332">
    <property type="entry name" value="EQUILIBRATIVE NUCLEOSIDE TRANSPORTER"/>
    <property type="match status" value="1"/>
</dbReference>
<dbReference type="PIRSF" id="PIRSF016379">
    <property type="entry name" value="ENT"/>
    <property type="match status" value="1"/>
</dbReference>
<protein>
    <submittedName>
        <fullName evidence="9 10">Equilibrative nucleoside transporter 1</fullName>
    </submittedName>
</protein>
<feature type="transmembrane region" description="Helical" evidence="7">
    <location>
        <begin position="233"/>
        <end position="254"/>
    </location>
</feature>
<gene>
    <name evidence="9 10 11" type="primary">LOC112685007</name>
</gene>
<dbReference type="PRINTS" id="PR01130">
    <property type="entry name" value="DERENTRNSPRT"/>
</dbReference>